<proteinExistence type="predicted"/>
<evidence type="ECO:0000313" key="1">
    <source>
        <dbReference type="EMBL" id="KAJ8871203.1"/>
    </source>
</evidence>
<reference evidence="1 2" key="1">
    <citation type="submission" date="2023-02" db="EMBL/GenBank/DDBJ databases">
        <title>LHISI_Scaffold_Assembly.</title>
        <authorList>
            <person name="Stuart O.P."/>
            <person name="Cleave R."/>
            <person name="Magrath M.J.L."/>
            <person name="Mikheyev A.S."/>
        </authorList>
    </citation>
    <scope>NUCLEOTIDE SEQUENCE [LARGE SCALE GENOMIC DNA]</scope>
    <source>
        <strain evidence="1">Daus_M_001</strain>
        <tissue evidence="1">Leg muscle</tissue>
    </source>
</reference>
<dbReference type="EMBL" id="JARBHB010000012">
    <property type="protein sequence ID" value="KAJ8871203.1"/>
    <property type="molecule type" value="Genomic_DNA"/>
</dbReference>
<protein>
    <submittedName>
        <fullName evidence="1">Uncharacterized protein</fullName>
    </submittedName>
</protein>
<organism evidence="1 2">
    <name type="scientific">Dryococelus australis</name>
    <dbReference type="NCBI Taxonomy" id="614101"/>
    <lineage>
        <taxon>Eukaryota</taxon>
        <taxon>Metazoa</taxon>
        <taxon>Ecdysozoa</taxon>
        <taxon>Arthropoda</taxon>
        <taxon>Hexapoda</taxon>
        <taxon>Insecta</taxon>
        <taxon>Pterygota</taxon>
        <taxon>Neoptera</taxon>
        <taxon>Polyneoptera</taxon>
        <taxon>Phasmatodea</taxon>
        <taxon>Verophasmatodea</taxon>
        <taxon>Anareolatae</taxon>
        <taxon>Phasmatidae</taxon>
        <taxon>Eurycanthinae</taxon>
        <taxon>Dryococelus</taxon>
    </lineage>
</organism>
<evidence type="ECO:0000313" key="2">
    <source>
        <dbReference type="Proteomes" id="UP001159363"/>
    </source>
</evidence>
<name>A0ABQ9GGQ3_9NEOP</name>
<sequence>MLGKNSGVAKKLVTKIQILLCGTSWRSAVQYKSTKWVASSFRTVSVVWHSFAFLYNNFFRIKNDKSRSPTEQAMYSGLIRRLSSSEFLMNLAIMYDILAEIAFLSERSTEQKHDLIAYTDKLIRKCITFIGNLKEKSSTKCRDARLLRKVIFVTLPLLKTLRYQPSTHNNFGPVNELKFMSVSVHTNSKQEQYDTLLKELKVLEGDKWPSEKPPGFGEIEIERAPKIQINCLKD</sequence>
<accession>A0ABQ9GGQ3</accession>
<keyword evidence="2" id="KW-1185">Reference proteome</keyword>
<dbReference type="Proteomes" id="UP001159363">
    <property type="component" value="Chromosome 11"/>
</dbReference>
<comment type="caution">
    <text evidence="1">The sequence shown here is derived from an EMBL/GenBank/DDBJ whole genome shotgun (WGS) entry which is preliminary data.</text>
</comment>
<gene>
    <name evidence="1" type="ORF">PR048_027509</name>
</gene>